<dbReference type="FunFam" id="3.80.10.10:FF:000331">
    <property type="entry name" value="Dynein assembly factor 1, axonemal homolog"/>
    <property type="match status" value="1"/>
</dbReference>
<feature type="compositionally biased region" description="Basic and acidic residues" evidence="7">
    <location>
        <begin position="537"/>
        <end position="548"/>
    </location>
</feature>
<dbReference type="GO" id="GO:0035082">
    <property type="term" value="P:axoneme assembly"/>
    <property type="evidence" value="ECO:0007669"/>
    <property type="project" value="Ensembl"/>
</dbReference>
<evidence type="ECO:0000313" key="9">
    <source>
        <dbReference type="Proteomes" id="UP000265140"/>
    </source>
</evidence>
<feature type="compositionally biased region" description="Basic and acidic residues" evidence="7">
    <location>
        <begin position="316"/>
        <end position="331"/>
    </location>
</feature>
<reference evidence="8" key="2">
    <citation type="submission" date="2020-02" db="EMBL/GenBank/DDBJ databases">
        <title>Esox lucius (northern pike) genome, fEsoLuc1, primary haplotype.</title>
        <authorList>
            <person name="Myers G."/>
            <person name="Karagic N."/>
            <person name="Meyer A."/>
            <person name="Pippel M."/>
            <person name="Reichard M."/>
            <person name="Winkler S."/>
            <person name="Tracey A."/>
            <person name="Sims Y."/>
            <person name="Howe K."/>
            <person name="Rhie A."/>
            <person name="Formenti G."/>
            <person name="Durbin R."/>
            <person name="Fedrigo O."/>
            <person name="Jarvis E.D."/>
        </authorList>
    </citation>
    <scope>NUCLEOTIDE SEQUENCE [LARGE SCALE GENOMIC DNA]</scope>
</reference>
<feature type="compositionally biased region" description="Low complexity" evidence="7">
    <location>
        <begin position="332"/>
        <end position="350"/>
    </location>
</feature>
<dbReference type="Proteomes" id="UP000265140">
    <property type="component" value="Chromosome 2"/>
</dbReference>
<feature type="compositionally biased region" description="Basic and acidic residues" evidence="7">
    <location>
        <begin position="486"/>
        <end position="518"/>
    </location>
</feature>
<dbReference type="InterPro" id="IPR032675">
    <property type="entry name" value="LRR_dom_sf"/>
</dbReference>
<keyword evidence="3" id="KW-0433">Leucine-rich repeat</keyword>
<dbReference type="AlphaFoldDB" id="A0A3P8ZX01"/>
<proteinExistence type="inferred from homology"/>
<dbReference type="GO" id="GO:0048793">
    <property type="term" value="P:pronephros development"/>
    <property type="evidence" value="ECO:0007669"/>
    <property type="project" value="Ensembl"/>
</dbReference>
<dbReference type="PANTHER" id="PTHR45973:SF9">
    <property type="entry name" value="LEUCINE-RICH REPEAT-CONTAINING PROTEIN 46"/>
    <property type="match status" value="1"/>
</dbReference>
<keyword evidence="4" id="KW-0677">Repeat</keyword>
<feature type="compositionally biased region" description="Basic and acidic residues" evidence="7">
    <location>
        <begin position="577"/>
        <end position="603"/>
    </location>
</feature>
<comment type="similarity">
    <text evidence="2">Belongs to the DNAAF1 family.</text>
</comment>
<dbReference type="GO" id="GO:0005930">
    <property type="term" value="C:axoneme"/>
    <property type="evidence" value="ECO:0007669"/>
    <property type="project" value="TreeGrafter"/>
</dbReference>
<gene>
    <name evidence="8" type="primary">DNAAF1</name>
</gene>
<reference evidence="8" key="3">
    <citation type="submission" date="2025-08" db="UniProtKB">
        <authorList>
            <consortium name="Ensembl"/>
        </authorList>
    </citation>
    <scope>IDENTIFICATION</scope>
</reference>
<dbReference type="GO" id="GO:0003314">
    <property type="term" value="P:heart rudiment morphogenesis"/>
    <property type="evidence" value="ECO:0007669"/>
    <property type="project" value="Ensembl"/>
</dbReference>
<dbReference type="Pfam" id="PF14580">
    <property type="entry name" value="LRR_9"/>
    <property type="match status" value="1"/>
</dbReference>
<dbReference type="GO" id="GO:0007283">
    <property type="term" value="P:spermatogenesis"/>
    <property type="evidence" value="ECO:0007669"/>
    <property type="project" value="Ensembl"/>
</dbReference>
<dbReference type="GO" id="GO:0001947">
    <property type="term" value="P:heart looping"/>
    <property type="evidence" value="ECO:0007669"/>
    <property type="project" value="Ensembl"/>
</dbReference>
<dbReference type="OMA" id="DTQDHSP"/>
<feature type="region of interest" description="Disordered" evidence="7">
    <location>
        <begin position="1"/>
        <end position="53"/>
    </location>
</feature>
<feature type="compositionally biased region" description="Basic and acidic residues" evidence="7">
    <location>
        <begin position="1"/>
        <end position="23"/>
    </location>
</feature>
<keyword evidence="5" id="KW-0969">Cilium</keyword>
<keyword evidence="6" id="KW-0966">Cell projection</keyword>
<name>A0A3P8ZX01_ESOLU</name>
<dbReference type="Ensembl" id="ENSELUT00000000751.3">
    <property type="protein sequence ID" value="ENSELUP00000033415.3"/>
    <property type="gene ID" value="ENSELUG00000011663.3"/>
</dbReference>
<dbReference type="FunCoup" id="A0A3P8ZX01">
    <property type="interactions" value="150"/>
</dbReference>
<dbReference type="InterPro" id="IPR001611">
    <property type="entry name" value="Leu-rich_rpt"/>
</dbReference>
<dbReference type="GO" id="GO:0060027">
    <property type="term" value="P:convergent extension involved in gastrulation"/>
    <property type="evidence" value="ECO:0007669"/>
    <property type="project" value="Ensembl"/>
</dbReference>
<protein>
    <recommendedName>
        <fullName evidence="10">Dynein assembly factor 1, axonemal</fullName>
    </recommendedName>
</protein>
<dbReference type="Bgee" id="ENSELUG00000011663">
    <property type="expression patterns" value="Expressed in mesonephros and 4 other cell types or tissues"/>
</dbReference>
<evidence type="ECO:0000256" key="2">
    <source>
        <dbReference type="ARBA" id="ARBA00006453"/>
    </source>
</evidence>
<evidence type="ECO:0000256" key="6">
    <source>
        <dbReference type="ARBA" id="ARBA00023273"/>
    </source>
</evidence>
<evidence type="ECO:0000256" key="3">
    <source>
        <dbReference type="ARBA" id="ARBA00022614"/>
    </source>
</evidence>
<dbReference type="Gene3D" id="3.80.10.10">
    <property type="entry name" value="Ribonuclease Inhibitor"/>
    <property type="match status" value="2"/>
</dbReference>
<sequence>MHDPKPLDPAEVKVEDESNKESNRVTFQTGEAISATSTRENAPTANRNSQPPEVDKLIQVKQQEKVKDSGPRMTKQVLKEHCKQNKLYATPRLNDTLYLHYKGFSTIENLEEYTGLKCLWLECNGLQRIQNLQAQTDLRCLFLHQNLIHKLENLEPLSKLCTLNVCNNYIRTIENIGCLPDLGTLQIAHNKLQTVGDIEHLSQCFSISVLDMSHNLLDDPEILTVLEKMPDLRVLNLMGNEVVKKIPSYRKTLIIRLKQLTYLDDRPVFPKDRACAEAWGAGGPKAELRERELWKTRERKKIQDCLDAIATIRDQPRERRRLREQQERGECETPTTPEVESPSEENQSSSQKEKIQTFGEDSLEACEEFLQTSKEEAEKEELGNKQPQKEQLYRDQPERGQQQGDQPERGQQQGDQPERGQQQGDQPERGQQQGDQPERGQQQGDQPEQGQQQGDQPERGQKQGDQPERGQHQGDHPYREQLQGDQLDREQLQGDQLDREQLQGDQLDREQLQGDQLDRQQLQGDQPAREQLQGDQPAREQLQRDQPAREQLQQDQPAREQLQGDQPAREQLQGDQPAREQLQRDQPAREKQQGDQTDRKKSNMEWSVNRRSQGQKAEAIMEHGPGPLVTELEEKEEIDTIHLGSHPQLYIDDLPDLEDIDLEDPERICLFSSERVLRPKIEVISGDDNNEELISHQNGIVLASETMHTSNQCSDSLFSVYNTISNKLPTYAPELISISQEQPRHRQSPEAIKPHGLIEELD</sequence>
<evidence type="ECO:0008006" key="10">
    <source>
        <dbReference type="Google" id="ProtNLM"/>
    </source>
</evidence>
<dbReference type="GO" id="GO:0070840">
    <property type="term" value="F:dynein complex binding"/>
    <property type="evidence" value="ECO:0007669"/>
    <property type="project" value="TreeGrafter"/>
</dbReference>
<evidence type="ECO:0000256" key="4">
    <source>
        <dbReference type="ARBA" id="ARBA00022737"/>
    </source>
</evidence>
<comment type="subcellular location">
    <subcellularLocation>
        <location evidence="1">Cell projection</location>
        <location evidence="1">Cilium</location>
    </subcellularLocation>
</comment>
<dbReference type="PANTHER" id="PTHR45973">
    <property type="entry name" value="PROTEIN PHOSPHATASE 1 REGULATORY SUBUNIT SDS22-RELATED"/>
    <property type="match status" value="1"/>
</dbReference>
<feature type="compositionally biased region" description="Polar residues" evidence="7">
    <location>
        <begin position="604"/>
        <end position="615"/>
    </location>
</feature>
<dbReference type="GeneTree" id="ENSGT00940000158494"/>
<dbReference type="SMART" id="SM00365">
    <property type="entry name" value="LRR_SD22"/>
    <property type="match status" value="4"/>
</dbReference>
<evidence type="ECO:0000256" key="5">
    <source>
        <dbReference type="ARBA" id="ARBA00023069"/>
    </source>
</evidence>
<dbReference type="InParanoid" id="A0A3P8ZX01"/>
<feature type="compositionally biased region" description="Polar residues" evidence="7">
    <location>
        <begin position="24"/>
        <end position="51"/>
    </location>
</feature>
<feature type="region of interest" description="Disordered" evidence="7">
    <location>
        <begin position="316"/>
        <end position="625"/>
    </location>
</feature>
<dbReference type="PROSITE" id="PS51450">
    <property type="entry name" value="LRR"/>
    <property type="match status" value="3"/>
</dbReference>
<dbReference type="FunFam" id="3.80.10.10:FF:000166">
    <property type="entry name" value="Dynein assembly factor 1, axonemal"/>
    <property type="match status" value="1"/>
</dbReference>
<feature type="compositionally biased region" description="Low complexity" evidence="7">
    <location>
        <begin position="399"/>
        <end position="455"/>
    </location>
</feature>
<dbReference type="SUPFAM" id="SSF52075">
    <property type="entry name" value="Outer arm dynein light chain 1"/>
    <property type="match status" value="1"/>
</dbReference>
<dbReference type="GO" id="GO:0003305">
    <property type="term" value="P:cell migration involved in heart jogging"/>
    <property type="evidence" value="ECO:0007669"/>
    <property type="project" value="Ensembl"/>
</dbReference>
<reference evidence="9" key="1">
    <citation type="journal article" date="2014" name="PLoS ONE">
        <title>The genome and linkage map of the northern pike (Esox lucius): conserved synteny revealed between the salmonid sister group and the Neoteleostei.</title>
        <authorList>
            <person name="Rondeau E.B."/>
            <person name="Minkley D.R."/>
            <person name="Leong J.S."/>
            <person name="Messmer A.M."/>
            <person name="Jantzen J.R."/>
            <person name="von Schalburg K.R."/>
            <person name="Lemon C."/>
            <person name="Bird N.H."/>
            <person name="Koop B.F."/>
        </authorList>
    </citation>
    <scope>NUCLEOTIDE SEQUENCE</scope>
</reference>
<evidence type="ECO:0000256" key="7">
    <source>
        <dbReference type="SAM" id="MobiDB-lite"/>
    </source>
</evidence>
<feature type="compositionally biased region" description="Basic and acidic residues" evidence="7">
    <location>
        <begin position="742"/>
        <end position="762"/>
    </location>
</feature>
<reference evidence="8" key="4">
    <citation type="submission" date="2025-09" db="UniProtKB">
        <authorList>
            <consortium name="Ensembl"/>
        </authorList>
    </citation>
    <scope>IDENTIFICATION</scope>
</reference>
<feature type="region of interest" description="Disordered" evidence="7">
    <location>
        <begin position="740"/>
        <end position="762"/>
    </location>
</feature>
<organism evidence="8 9">
    <name type="scientific">Esox lucius</name>
    <name type="common">Northern pike</name>
    <dbReference type="NCBI Taxonomy" id="8010"/>
    <lineage>
        <taxon>Eukaryota</taxon>
        <taxon>Metazoa</taxon>
        <taxon>Chordata</taxon>
        <taxon>Craniata</taxon>
        <taxon>Vertebrata</taxon>
        <taxon>Euteleostomi</taxon>
        <taxon>Actinopterygii</taxon>
        <taxon>Neopterygii</taxon>
        <taxon>Teleostei</taxon>
        <taxon>Protacanthopterygii</taxon>
        <taxon>Esociformes</taxon>
        <taxon>Esocidae</taxon>
        <taxon>Esox</taxon>
    </lineage>
</organism>
<feature type="compositionally biased region" description="Basic and acidic residues" evidence="7">
    <location>
        <begin position="373"/>
        <end position="398"/>
    </location>
</feature>
<evidence type="ECO:0000256" key="1">
    <source>
        <dbReference type="ARBA" id="ARBA00004138"/>
    </source>
</evidence>
<feature type="compositionally biased region" description="Basic and acidic residues" evidence="7">
    <location>
        <begin position="456"/>
        <end position="479"/>
    </location>
</feature>
<dbReference type="InterPro" id="IPR050576">
    <property type="entry name" value="Cilia_flagella_integrity"/>
</dbReference>
<accession>A0A3P8ZX01</accession>
<keyword evidence="9" id="KW-1185">Reference proteome</keyword>
<evidence type="ECO:0000313" key="8">
    <source>
        <dbReference type="Ensembl" id="ENSELUP00000033415.3"/>
    </source>
</evidence>